<dbReference type="InterPro" id="IPR000073">
    <property type="entry name" value="AB_hydrolase_1"/>
</dbReference>
<dbReference type="PANTHER" id="PTHR43798">
    <property type="entry name" value="MONOACYLGLYCEROL LIPASE"/>
    <property type="match status" value="1"/>
</dbReference>
<gene>
    <name evidence="2" type="ORF">N802_08710</name>
</gene>
<evidence type="ECO:0000313" key="3">
    <source>
        <dbReference type="Proteomes" id="UP000030002"/>
    </source>
</evidence>
<dbReference type="STRING" id="1385520.N802_08710"/>
<evidence type="ECO:0000313" key="2">
    <source>
        <dbReference type="EMBL" id="KGN33978.1"/>
    </source>
</evidence>
<dbReference type="Pfam" id="PF00561">
    <property type="entry name" value="Abhydrolase_1"/>
    <property type="match status" value="1"/>
</dbReference>
<dbReference type="InterPro" id="IPR050266">
    <property type="entry name" value="AB_hydrolase_sf"/>
</dbReference>
<evidence type="ECO:0000259" key="1">
    <source>
        <dbReference type="Pfam" id="PF00561"/>
    </source>
</evidence>
<dbReference type="SUPFAM" id="SSF53474">
    <property type="entry name" value="alpha/beta-Hydrolases"/>
    <property type="match status" value="1"/>
</dbReference>
<dbReference type="eggNOG" id="COG1073">
    <property type="taxonomic scope" value="Bacteria"/>
</dbReference>
<organism evidence="2 3">
    <name type="scientific">Knoellia sinensis KCTC 19936</name>
    <dbReference type="NCBI Taxonomy" id="1385520"/>
    <lineage>
        <taxon>Bacteria</taxon>
        <taxon>Bacillati</taxon>
        <taxon>Actinomycetota</taxon>
        <taxon>Actinomycetes</taxon>
        <taxon>Micrococcales</taxon>
        <taxon>Intrasporangiaceae</taxon>
        <taxon>Knoellia</taxon>
    </lineage>
</organism>
<keyword evidence="3" id="KW-1185">Reference proteome</keyword>
<comment type="caution">
    <text evidence="2">The sequence shown here is derived from an EMBL/GenBank/DDBJ whole genome shotgun (WGS) entry which is preliminary data.</text>
</comment>
<dbReference type="Gene3D" id="3.40.50.1820">
    <property type="entry name" value="alpha/beta hydrolase"/>
    <property type="match status" value="1"/>
</dbReference>
<name>A0A0A0JA30_9MICO</name>
<dbReference type="GO" id="GO:0016020">
    <property type="term" value="C:membrane"/>
    <property type="evidence" value="ECO:0007669"/>
    <property type="project" value="TreeGrafter"/>
</dbReference>
<accession>A0A0A0JA30</accession>
<dbReference type="GO" id="GO:0003824">
    <property type="term" value="F:catalytic activity"/>
    <property type="evidence" value="ECO:0007669"/>
    <property type="project" value="UniProtKB-ARBA"/>
</dbReference>
<dbReference type="OrthoDB" id="9785847at2"/>
<dbReference type="EMBL" id="AVPJ01000003">
    <property type="protein sequence ID" value="KGN33978.1"/>
    <property type="molecule type" value="Genomic_DNA"/>
</dbReference>
<proteinExistence type="predicted"/>
<reference evidence="2 3" key="1">
    <citation type="submission" date="2013-08" db="EMBL/GenBank/DDBJ databases">
        <title>The genome sequence of Knoellia sinensis.</title>
        <authorList>
            <person name="Zhu W."/>
            <person name="Wang G."/>
        </authorList>
    </citation>
    <scope>NUCLEOTIDE SEQUENCE [LARGE SCALE GENOMIC DNA]</scope>
    <source>
        <strain evidence="2 3">KCTC 19936</strain>
    </source>
</reference>
<dbReference type="Proteomes" id="UP000030002">
    <property type="component" value="Unassembled WGS sequence"/>
</dbReference>
<dbReference type="AlphaFoldDB" id="A0A0A0JA30"/>
<protein>
    <recommendedName>
        <fullName evidence="1">AB hydrolase-1 domain-containing protein</fullName>
    </recommendedName>
</protein>
<sequence length="297" mass="31979">MTDLVTPAPRSPEKAPAYYPAPVRVVFGIAERWAPAVGARLAHSVAGNPPRPPERVRARRPEGFTPGRAVSVSVEGGRVAAWEWGAGDRTVYLTHGALGWGHQFAWFVGPLAERGFRVVTFDWLGHGESARVPRRMGGFEAATKWTQLLDALGPAYAVVAHSVGALPTYHALGHGLSVDKCVLLAPRATINTAVEGMTRQIGAGPKVLARLLSAIGKERNVSLGDFDGPAQAHEWIDIDALIVHGRHDAEVPVHEGVAVAHAWHGSHLSIIERELGHRSILRDPEVIASVVEFLEDD</sequence>
<dbReference type="InterPro" id="IPR029058">
    <property type="entry name" value="AB_hydrolase_fold"/>
</dbReference>
<dbReference type="RefSeq" id="WP_035913588.1">
    <property type="nucleotide sequence ID" value="NZ_AVPJ01000003.1"/>
</dbReference>
<dbReference type="PANTHER" id="PTHR43798:SF33">
    <property type="entry name" value="HYDROLASE, PUTATIVE (AFU_ORTHOLOGUE AFUA_2G14860)-RELATED"/>
    <property type="match status" value="1"/>
</dbReference>
<feature type="domain" description="AB hydrolase-1" evidence="1">
    <location>
        <begin position="90"/>
        <end position="194"/>
    </location>
</feature>